<protein>
    <submittedName>
        <fullName evidence="1">MaoC like domain protein</fullName>
    </submittedName>
</protein>
<proteinExistence type="predicted"/>
<organism evidence="1 2">
    <name type="scientific">Oceanibacterium hippocampi</name>
    <dbReference type="NCBI Taxonomy" id="745714"/>
    <lineage>
        <taxon>Bacteria</taxon>
        <taxon>Pseudomonadati</taxon>
        <taxon>Pseudomonadota</taxon>
        <taxon>Alphaproteobacteria</taxon>
        <taxon>Sneathiellales</taxon>
        <taxon>Sneathiellaceae</taxon>
        <taxon>Oceanibacterium</taxon>
    </lineage>
</organism>
<dbReference type="InterPro" id="IPR048274">
    <property type="entry name" value="MC_hydratase"/>
</dbReference>
<dbReference type="AlphaFoldDB" id="A0A1Y5RGG0"/>
<accession>A0A1Y5RGG0</accession>
<dbReference type="InterPro" id="IPR029069">
    <property type="entry name" value="HotDog_dom_sf"/>
</dbReference>
<dbReference type="RefSeq" id="WP_085881616.1">
    <property type="nucleotide sequence ID" value="NZ_FWFR01000001.1"/>
</dbReference>
<dbReference type="PANTHER" id="PTHR43664">
    <property type="entry name" value="MONOAMINE OXIDASE-RELATED"/>
    <property type="match status" value="1"/>
</dbReference>
<dbReference type="InParanoid" id="A0A1Y5RGG0"/>
<evidence type="ECO:0000313" key="2">
    <source>
        <dbReference type="Proteomes" id="UP000193200"/>
    </source>
</evidence>
<gene>
    <name evidence="1" type="ORF">OCH7691_00255</name>
</gene>
<dbReference type="SUPFAM" id="SSF54637">
    <property type="entry name" value="Thioesterase/thiol ester dehydrase-isomerase"/>
    <property type="match status" value="2"/>
</dbReference>
<dbReference type="PANTHER" id="PTHR43664:SF1">
    <property type="entry name" value="BETA-METHYLMALYL-COA DEHYDRATASE"/>
    <property type="match status" value="1"/>
</dbReference>
<sequence length="352" mass="38394">MSGSKTSSGNFFEDFRLGQELVHATPRTVTTGDAALYTALYGSRFPLTSAASFARATGLPDTPLDDLLVFHVVFGKTVPDVSLNAVANLGYAECRFLKPVYPGATLSTRSEVIGLKENSNGKTGVVYVRSIGRDETGEAVLDYVRWVMVRKRDEATPAPAPVVPTLKAALDPSELVMPAGFEPDGYDTLLAGSPHLFDDYSVGERIDHVDGMTIEEAEHMLATRLYQNTSRVHFNQHVEGKGRFGRRLIYGGHIISLARALSFNGLGNGCFVVAINGGSHTSPTFAGDTIYAWSEILDKAEAGPKAGYLRIRTCAAKNHACTDYPDRDADGKRRAEIVLELDYWVMMPRVQR</sequence>
<dbReference type="Gene3D" id="3.10.129.10">
    <property type="entry name" value="Hotdog Thioesterase"/>
    <property type="match status" value="1"/>
</dbReference>
<dbReference type="GO" id="GO:0016829">
    <property type="term" value="F:lyase activity"/>
    <property type="evidence" value="ECO:0007669"/>
    <property type="project" value="InterPro"/>
</dbReference>
<dbReference type="Proteomes" id="UP000193200">
    <property type="component" value="Unassembled WGS sequence"/>
</dbReference>
<reference evidence="1 2" key="1">
    <citation type="submission" date="2017-03" db="EMBL/GenBank/DDBJ databases">
        <authorList>
            <person name="Afonso C.L."/>
            <person name="Miller P.J."/>
            <person name="Scott M.A."/>
            <person name="Spackman E."/>
            <person name="Goraichik I."/>
            <person name="Dimitrov K.M."/>
            <person name="Suarez D.L."/>
            <person name="Swayne D.E."/>
        </authorList>
    </citation>
    <scope>NUCLEOTIDE SEQUENCE [LARGE SCALE GENOMIC DNA]</scope>
    <source>
        <strain evidence="1 2">CECT 7691</strain>
    </source>
</reference>
<dbReference type="InterPro" id="IPR016790">
    <property type="entry name" value="Thiol_ester_hydratase_Rv0216"/>
</dbReference>
<dbReference type="PIRSF" id="PIRSF021494">
    <property type="entry name" value="Rv0216_prd"/>
    <property type="match status" value="1"/>
</dbReference>
<dbReference type="EMBL" id="FWFR01000001">
    <property type="protein sequence ID" value="SLN14088.1"/>
    <property type="molecule type" value="Genomic_DNA"/>
</dbReference>
<keyword evidence="2" id="KW-1185">Reference proteome</keyword>
<name>A0A1Y5RGG0_9PROT</name>
<evidence type="ECO:0000313" key="1">
    <source>
        <dbReference type="EMBL" id="SLN14088.1"/>
    </source>
</evidence>
<dbReference type="CDD" id="cd03451">
    <property type="entry name" value="FkbR2"/>
    <property type="match status" value="2"/>
</dbReference>
<dbReference type="InterPro" id="IPR052342">
    <property type="entry name" value="MCH/BMMD"/>
</dbReference>
<dbReference type="Pfam" id="PF19315">
    <property type="entry name" value="MC_hydratase"/>
    <property type="match status" value="1"/>
</dbReference>
<dbReference type="OrthoDB" id="9796589at2"/>